<organism evidence="8">
    <name type="scientific">bioreactor metagenome</name>
    <dbReference type="NCBI Taxonomy" id="1076179"/>
    <lineage>
        <taxon>unclassified sequences</taxon>
        <taxon>metagenomes</taxon>
        <taxon>ecological metagenomes</taxon>
    </lineage>
</organism>
<dbReference type="InterPro" id="IPR016181">
    <property type="entry name" value="Acyl_CoA_acyltransferase"/>
</dbReference>
<dbReference type="AlphaFoldDB" id="A0A644XY37"/>
<dbReference type="InterPro" id="IPR003447">
    <property type="entry name" value="FEMABX"/>
</dbReference>
<keyword evidence="6" id="KW-0961">Cell wall biogenesis/degradation</keyword>
<sequence>MFEIITLNNSAYWDKIVKSFAQYDIYYLSGYSKGFYIHGDGIPLLLYYHDADIRGICVIMKRDIAQIENFKDKFEKKKWFDIVTPYGYGGFIFEGNLNEDSIVRFNECYCNKLKEENIISVFVRFHPQLQNADPLRIITQVIDLGKTIEMDLKSEEVIWNNIIPKNRTAIRKSIKNGVLIKHGKSLSLFDKFMEIYNNTMDHDQAEDYYYFGKNFYESIHHDLHDNYEMFYAEYEGEIIAMSIILFANNRMHYHLSGAKYEFRPLAPTNLLLYEAACWGNEQGFKNFHLGGGLGSGEDGLFKFKQAFNRNSGNQFSIGKQIILPEMYEELVEIRKREDIHFDTNSSYFPLYRA</sequence>
<keyword evidence="5" id="KW-0012">Acyltransferase</keyword>
<evidence type="ECO:0000313" key="8">
    <source>
        <dbReference type="EMBL" id="MPM20698.1"/>
    </source>
</evidence>
<accession>A0A644XY37</accession>
<protein>
    <recommendedName>
        <fullName evidence="7">BioF2-like acetyltransferase domain-containing protein</fullName>
    </recommendedName>
</protein>
<dbReference type="InterPro" id="IPR038740">
    <property type="entry name" value="BioF2-like_GNAT_dom"/>
</dbReference>
<gene>
    <name evidence="8" type="ORF">SDC9_67134</name>
</gene>
<feature type="domain" description="BioF2-like acetyltransferase" evidence="7">
    <location>
        <begin position="183"/>
        <end position="292"/>
    </location>
</feature>
<comment type="similarity">
    <text evidence="1">Belongs to the FemABX family.</text>
</comment>
<keyword evidence="4" id="KW-0573">Peptidoglycan synthesis</keyword>
<dbReference type="PROSITE" id="PS51191">
    <property type="entry name" value="FEMABX"/>
    <property type="match status" value="1"/>
</dbReference>
<evidence type="ECO:0000256" key="1">
    <source>
        <dbReference type="ARBA" id="ARBA00009943"/>
    </source>
</evidence>
<evidence type="ECO:0000256" key="4">
    <source>
        <dbReference type="ARBA" id="ARBA00022984"/>
    </source>
</evidence>
<evidence type="ECO:0000256" key="2">
    <source>
        <dbReference type="ARBA" id="ARBA00022679"/>
    </source>
</evidence>
<evidence type="ECO:0000259" key="7">
    <source>
        <dbReference type="Pfam" id="PF13480"/>
    </source>
</evidence>
<dbReference type="GO" id="GO:0016755">
    <property type="term" value="F:aminoacyltransferase activity"/>
    <property type="evidence" value="ECO:0007669"/>
    <property type="project" value="InterPro"/>
</dbReference>
<dbReference type="GO" id="GO:0009252">
    <property type="term" value="P:peptidoglycan biosynthetic process"/>
    <property type="evidence" value="ECO:0007669"/>
    <property type="project" value="UniProtKB-KW"/>
</dbReference>
<evidence type="ECO:0000256" key="3">
    <source>
        <dbReference type="ARBA" id="ARBA00022960"/>
    </source>
</evidence>
<dbReference type="EMBL" id="VSSQ01003437">
    <property type="protein sequence ID" value="MPM20698.1"/>
    <property type="molecule type" value="Genomic_DNA"/>
</dbReference>
<dbReference type="GO" id="GO:0071555">
    <property type="term" value="P:cell wall organization"/>
    <property type="evidence" value="ECO:0007669"/>
    <property type="project" value="UniProtKB-KW"/>
</dbReference>
<reference evidence="8" key="1">
    <citation type="submission" date="2019-08" db="EMBL/GenBank/DDBJ databases">
        <authorList>
            <person name="Kucharzyk K."/>
            <person name="Murdoch R.W."/>
            <person name="Higgins S."/>
            <person name="Loffler F."/>
        </authorList>
    </citation>
    <scope>NUCLEOTIDE SEQUENCE</scope>
</reference>
<dbReference type="Gene3D" id="3.40.630.30">
    <property type="match status" value="1"/>
</dbReference>
<name>A0A644XY37_9ZZZZ</name>
<dbReference type="PANTHER" id="PTHR36174:SF1">
    <property type="entry name" value="LIPID II:GLYCINE GLYCYLTRANSFERASE"/>
    <property type="match status" value="1"/>
</dbReference>
<dbReference type="InterPro" id="IPR050644">
    <property type="entry name" value="PG_Glycine_Bridge_Synth"/>
</dbReference>
<evidence type="ECO:0000256" key="6">
    <source>
        <dbReference type="ARBA" id="ARBA00023316"/>
    </source>
</evidence>
<comment type="caution">
    <text evidence="8">The sequence shown here is derived from an EMBL/GenBank/DDBJ whole genome shotgun (WGS) entry which is preliminary data.</text>
</comment>
<proteinExistence type="inferred from homology"/>
<keyword evidence="3" id="KW-0133">Cell shape</keyword>
<dbReference type="Pfam" id="PF13480">
    <property type="entry name" value="Acetyltransf_6"/>
    <property type="match status" value="1"/>
</dbReference>
<dbReference type="GO" id="GO:0008360">
    <property type="term" value="P:regulation of cell shape"/>
    <property type="evidence" value="ECO:0007669"/>
    <property type="project" value="UniProtKB-KW"/>
</dbReference>
<keyword evidence="2" id="KW-0808">Transferase</keyword>
<dbReference type="SUPFAM" id="SSF55729">
    <property type="entry name" value="Acyl-CoA N-acyltransferases (Nat)"/>
    <property type="match status" value="1"/>
</dbReference>
<dbReference type="PANTHER" id="PTHR36174">
    <property type="entry name" value="LIPID II:GLYCINE GLYCYLTRANSFERASE"/>
    <property type="match status" value="1"/>
</dbReference>
<evidence type="ECO:0000256" key="5">
    <source>
        <dbReference type="ARBA" id="ARBA00023315"/>
    </source>
</evidence>